<organism evidence="1 2">
    <name type="scientific">Pradoshia eiseniae</name>
    <dbReference type="NCBI Taxonomy" id="2064768"/>
    <lineage>
        <taxon>Bacteria</taxon>
        <taxon>Bacillati</taxon>
        <taxon>Bacillota</taxon>
        <taxon>Bacilli</taxon>
        <taxon>Bacillales</taxon>
        <taxon>Bacillaceae</taxon>
        <taxon>Pradoshia</taxon>
    </lineage>
</organism>
<proteinExistence type="predicted"/>
<dbReference type="SUPFAM" id="SSF52833">
    <property type="entry name" value="Thioredoxin-like"/>
    <property type="match status" value="1"/>
</dbReference>
<evidence type="ECO:0000313" key="1">
    <source>
        <dbReference type="EMBL" id="PQD94523.1"/>
    </source>
</evidence>
<dbReference type="RefSeq" id="WP_104850161.1">
    <property type="nucleotide sequence ID" value="NZ_PKOZ01000009.1"/>
</dbReference>
<name>A0A2S7MXN9_9BACI</name>
<sequence>MKTEQQYYEESPTIQEYMDNMSQLKEESFQIYHQFEVPDDTFIQQLEGANVHILAITEDWCGDAMLNNPIIRKVAEAAKVEVHAVLRDADTDLIDRYLTNGGRAIPMYLLLNESGEVIGKWGPRAPELQQFVMDGRAQLPAKEDPAFEEKSKAFYTDLRKAYTDRPEFWMNVYESFKEAVQKSI</sequence>
<evidence type="ECO:0000313" key="2">
    <source>
        <dbReference type="Proteomes" id="UP000239663"/>
    </source>
</evidence>
<reference evidence="1 2" key="1">
    <citation type="submission" date="2017-12" db="EMBL/GenBank/DDBJ databases">
        <title>Taxonomic description and draft genome of Pradoshia cofamensis Gen. nov., sp. nov., a thermotolerant bacillale isolated from anterior gut of earthworm Eisenia fetida.</title>
        <authorList>
            <person name="Saha T."/>
            <person name="Chakraborty R."/>
        </authorList>
    </citation>
    <scope>NUCLEOTIDE SEQUENCE [LARGE SCALE GENOMIC DNA]</scope>
    <source>
        <strain evidence="1 2">EAG3</strain>
    </source>
</reference>
<comment type="caution">
    <text evidence="1">The sequence shown here is derived from an EMBL/GenBank/DDBJ whole genome shotgun (WGS) entry which is preliminary data.</text>
</comment>
<dbReference type="OrthoDB" id="6120799at2"/>
<dbReference type="Gene3D" id="3.40.30.10">
    <property type="entry name" value="Glutaredoxin"/>
    <property type="match status" value="1"/>
</dbReference>
<dbReference type="AlphaFoldDB" id="A0A2S7MXN9"/>
<dbReference type="Pfam" id="PF14595">
    <property type="entry name" value="Thioredoxin_9"/>
    <property type="match status" value="1"/>
</dbReference>
<dbReference type="EMBL" id="PKOZ01000009">
    <property type="protein sequence ID" value="PQD94523.1"/>
    <property type="molecule type" value="Genomic_DNA"/>
</dbReference>
<dbReference type="InterPro" id="IPR036249">
    <property type="entry name" value="Thioredoxin-like_sf"/>
</dbReference>
<protein>
    <submittedName>
        <fullName evidence="1">Thioredoxin family protein</fullName>
    </submittedName>
</protein>
<accession>A0A2S7MXN9</accession>
<keyword evidence="2" id="KW-1185">Reference proteome</keyword>
<gene>
    <name evidence="1" type="ORF">CYL18_14035</name>
</gene>
<dbReference type="Proteomes" id="UP000239663">
    <property type="component" value="Unassembled WGS sequence"/>
</dbReference>